<proteinExistence type="inferred from homology"/>
<keyword evidence="13" id="KW-1185">Reference proteome</keyword>
<feature type="domain" description="Pentraxin (PTX)" evidence="12">
    <location>
        <begin position="24"/>
        <end position="223"/>
    </location>
</feature>
<evidence type="ECO:0000256" key="11">
    <source>
        <dbReference type="RuleBase" id="RU362112"/>
    </source>
</evidence>
<sequence length="223" mass="25412">MDKMLRWVSVFAIFLEVFAQTDLQKKVFVFPRESDSDHVSLLTKLEKPLQNVTVCLRAYSDLSRQYSLFSYNTQGRDNELLIYKENIGKYSLYIGGTRVTAKVHEEIPAPVHICTSWESSSGIVEFWINGKPMVKKGLKKGYSVAPHPKIILGQEQDSYGGSFEQSQSFVGEFGDLYMWDSVLSPEQILSAYDGFPDSANILNWKALNYESKGYVIIKPRVWA</sequence>
<evidence type="ECO:0000313" key="13">
    <source>
        <dbReference type="Proteomes" id="UP000515203"/>
    </source>
</evidence>
<dbReference type="GO" id="GO:0042802">
    <property type="term" value="F:identical protein binding"/>
    <property type="evidence" value="ECO:0007669"/>
    <property type="project" value="Ensembl"/>
</dbReference>
<dbReference type="FunFam" id="2.60.120.200:FF:000070">
    <property type="entry name" value="Serum amyloid P-component"/>
    <property type="match status" value="1"/>
</dbReference>
<dbReference type="InParanoid" id="A0A6P6D668"/>
<keyword evidence="5 11" id="KW-0106">Calcium</keyword>
<dbReference type="PANTHER" id="PTHR45869:SF5">
    <property type="entry name" value="SERUM AMYLOID P-COMPONENT"/>
    <property type="match status" value="1"/>
</dbReference>
<evidence type="ECO:0000256" key="3">
    <source>
        <dbReference type="ARBA" id="ARBA00022723"/>
    </source>
</evidence>
<evidence type="ECO:0000256" key="8">
    <source>
        <dbReference type="ARBA" id="ARBA00038102"/>
    </source>
</evidence>
<dbReference type="InterPro" id="IPR051005">
    <property type="entry name" value="Pentraxin_domain"/>
</dbReference>
<dbReference type="FunCoup" id="A0A6P6D668">
    <property type="interactions" value="70"/>
</dbReference>
<dbReference type="OrthoDB" id="547680at2759"/>
<comment type="subunit">
    <text evidence="11">Homopentamer. Pentaxin (or pentraxin) have a discoid arrangement of 5 non-covalently bound subunits.</text>
</comment>
<keyword evidence="2" id="KW-0964">Secreted</keyword>
<keyword evidence="3 11" id="KW-0479">Metal-binding</keyword>
<dbReference type="AlphaFoldDB" id="A0A6P6D668"/>
<keyword evidence="6 10" id="KW-1015">Disulfide bond</keyword>
<dbReference type="Gene3D" id="2.60.120.200">
    <property type="match status" value="1"/>
</dbReference>
<comment type="similarity">
    <text evidence="8 11">Belongs to the pentraxin family.</text>
</comment>
<evidence type="ECO:0000256" key="10">
    <source>
        <dbReference type="PROSITE-ProRule" id="PRU01172"/>
    </source>
</evidence>
<feature type="disulfide bond" evidence="10">
    <location>
        <begin position="55"/>
        <end position="114"/>
    </location>
</feature>
<gene>
    <name evidence="14" type="primary">Apcs</name>
</gene>
<dbReference type="GO" id="GO:0044871">
    <property type="term" value="P:negative regulation by host of viral glycoprotein metabolic process"/>
    <property type="evidence" value="ECO:0007669"/>
    <property type="project" value="Ensembl"/>
</dbReference>
<dbReference type="PANTHER" id="PTHR45869">
    <property type="entry name" value="C-REACTIVE PROTEIN-RELATED"/>
    <property type="match status" value="1"/>
</dbReference>
<dbReference type="InterPro" id="IPR013320">
    <property type="entry name" value="ConA-like_dom_sf"/>
</dbReference>
<dbReference type="PROSITE" id="PS00289">
    <property type="entry name" value="PTX_1"/>
    <property type="match status" value="1"/>
</dbReference>
<dbReference type="GO" id="GO:0005509">
    <property type="term" value="F:calcium ion binding"/>
    <property type="evidence" value="ECO:0007669"/>
    <property type="project" value="Ensembl"/>
</dbReference>
<dbReference type="CDD" id="cd00152">
    <property type="entry name" value="PTX"/>
    <property type="match status" value="1"/>
</dbReference>
<comment type="cofactor">
    <cofactor evidence="11">
        <name>Ca(2+)</name>
        <dbReference type="ChEBI" id="CHEBI:29108"/>
    </cofactor>
    <text evidence="11">Binds 2 calcium ions per subunit.</text>
</comment>
<evidence type="ECO:0000313" key="14">
    <source>
        <dbReference type="RefSeq" id="XP_023555594.1"/>
    </source>
</evidence>
<dbReference type="OMA" id="NPNILDW"/>
<organism evidence="13 14">
    <name type="scientific">Octodon degus</name>
    <name type="common">Degu</name>
    <name type="synonym">Sciurus degus</name>
    <dbReference type="NCBI Taxonomy" id="10160"/>
    <lineage>
        <taxon>Eukaryota</taxon>
        <taxon>Metazoa</taxon>
        <taxon>Chordata</taxon>
        <taxon>Craniata</taxon>
        <taxon>Vertebrata</taxon>
        <taxon>Euteleostomi</taxon>
        <taxon>Mammalia</taxon>
        <taxon>Eutheria</taxon>
        <taxon>Euarchontoglires</taxon>
        <taxon>Glires</taxon>
        <taxon>Rodentia</taxon>
        <taxon>Hystricomorpha</taxon>
        <taxon>Octodontidae</taxon>
        <taxon>Octodon</taxon>
    </lineage>
</organism>
<evidence type="ECO:0000256" key="4">
    <source>
        <dbReference type="ARBA" id="ARBA00022729"/>
    </source>
</evidence>
<evidence type="ECO:0000256" key="1">
    <source>
        <dbReference type="ARBA" id="ARBA00004613"/>
    </source>
</evidence>
<accession>A0A6P6D668</accession>
<evidence type="ECO:0000256" key="5">
    <source>
        <dbReference type="ARBA" id="ARBA00022837"/>
    </source>
</evidence>
<dbReference type="GeneID" id="101563453"/>
<dbReference type="Pfam" id="PF00354">
    <property type="entry name" value="Pentaxin"/>
    <property type="match status" value="1"/>
</dbReference>
<comment type="subcellular location">
    <subcellularLocation>
        <location evidence="1 11">Secreted</location>
    </subcellularLocation>
</comment>
<dbReference type="GO" id="GO:0046790">
    <property type="term" value="F:virion binding"/>
    <property type="evidence" value="ECO:0007669"/>
    <property type="project" value="Ensembl"/>
</dbReference>
<comment type="subunit">
    <text evidence="9">Homopentamer. Pentraxin (or pentaxin) have a discoid arrangement of 5 non-covalently bound subunits.</text>
</comment>
<dbReference type="InterPro" id="IPR030476">
    <property type="entry name" value="Pentaxin_CS"/>
</dbReference>
<dbReference type="PRINTS" id="PR00895">
    <property type="entry name" value="PENTAXIN"/>
</dbReference>
<protein>
    <recommendedName>
        <fullName evidence="11">Pentraxin family member</fullName>
    </recommendedName>
</protein>
<evidence type="ECO:0000256" key="6">
    <source>
        <dbReference type="ARBA" id="ARBA00023157"/>
    </source>
</evidence>
<dbReference type="SMART" id="SM00159">
    <property type="entry name" value="PTX"/>
    <property type="match status" value="1"/>
</dbReference>
<dbReference type="CTD" id="325"/>
<dbReference type="GO" id="GO:0045656">
    <property type="term" value="P:negative regulation of monocyte differentiation"/>
    <property type="evidence" value="ECO:0007669"/>
    <property type="project" value="Ensembl"/>
</dbReference>
<evidence type="ECO:0000256" key="7">
    <source>
        <dbReference type="ARBA" id="ARBA00023180"/>
    </source>
</evidence>
<dbReference type="GO" id="GO:0005615">
    <property type="term" value="C:extracellular space"/>
    <property type="evidence" value="ECO:0007669"/>
    <property type="project" value="Ensembl"/>
</dbReference>
<dbReference type="RefSeq" id="XP_023555594.1">
    <property type="nucleotide sequence ID" value="XM_023699826.1"/>
</dbReference>
<dbReference type="GO" id="GO:0046597">
    <property type="term" value="P:host-mediated suppression of symbiont invasion"/>
    <property type="evidence" value="ECO:0007669"/>
    <property type="project" value="Ensembl"/>
</dbReference>
<keyword evidence="4 11" id="KW-0732">Signal</keyword>
<reference evidence="14" key="1">
    <citation type="submission" date="2025-08" db="UniProtKB">
        <authorList>
            <consortium name="RefSeq"/>
        </authorList>
    </citation>
    <scope>IDENTIFICATION</scope>
</reference>
<evidence type="ECO:0000259" key="12">
    <source>
        <dbReference type="PROSITE" id="PS51828"/>
    </source>
</evidence>
<evidence type="ECO:0000256" key="9">
    <source>
        <dbReference type="ARBA" id="ARBA00038645"/>
    </source>
</evidence>
<feature type="chain" id="PRO_5028515053" description="Pentraxin family member" evidence="11">
    <location>
        <begin position="20"/>
        <end position="223"/>
    </location>
</feature>
<dbReference type="Proteomes" id="UP000515203">
    <property type="component" value="Unplaced"/>
</dbReference>
<dbReference type="SUPFAM" id="SSF49899">
    <property type="entry name" value="Concanavalin A-like lectins/glucanases"/>
    <property type="match status" value="1"/>
</dbReference>
<keyword evidence="7" id="KW-0325">Glycoprotein</keyword>
<dbReference type="PROSITE" id="PS51828">
    <property type="entry name" value="PTX_2"/>
    <property type="match status" value="1"/>
</dbReference>
<dbReference type="GO" id="GO:0001849">
    <property type="term" value="F:complement component C1q complex binding"/>
    <property type="evidence" value="ECO:0007669"/>
    <property type="project" value="Ensembl"/>
</dbReference>
<name>A0A6P6D668_OCTDE</name>
<evidence type="ECO:0000256" key="2">
    <source>
        <dbReference type="ARBA" id="ARBA00022525"/>
    </source>
</evidence>
<dbReference type="InterPro" id="IPR001759">
    <property type="entry name" value="PTX_dom"/>
</dbReference>
<feature type="signal peptide" evidence="11">
    <location>
        <begin position="1"/>
        <end position="19"/>
    </location>
</feature>